<protein>
    <submittedName>
        <fullName evidence="1">Uncharacterized protein</fullName>
    </submittedName>
</protein>
<sequence length="69" mass="7924">MFIFNLDNKDKKYYECGKIVGNYLIKNGIPMLARENGLMLFAKTKRLQKVIDDMPLYLQLLIKGGVING</sequence>
<organism evidence="1">
    <name type="scientific">Siphoviridae sp. ctsUY14</name>
    <dbReference type="NCBI Taxonomy" id="2825693"/>
    <lineage>
        <taxon>Viruses</taxon>
        <taxon>Duplodnaviria</taxon>
        <taxon>Heunggongvirae</taxon>
        <taxon>Uroviricota</taxon>
        <taxon>Caudoviricetes</taxon>
    </lineage>
</organism>
<evidence type="ECO:0000313" key="1">
    <source>
        <dbReference type="EMBL" id="DAE02474.1"/>
    </source>
</evidence>
<reference evidence="1" key="1">
    <citation type="journal article" date="2021" name="Proc. Natl. Acad. Sci. U.S.A.">
        <title>A Catalog of Tens of Thousands of Viruses from Human Metagenomes Reveals Hidden Associations with Chronic Diseases.</title>
        <authorList>
            <person name="Tisza M.J."/>
            <person name="Buck C.B."/>
        </authorList>
    </citation>
    <scope>NUCLEOTIDE SEQUENCE</scope>
    <source>
        <strain evidence="1">CtsUY14</strain>
    </source>
</reference>
<dbReference type="EMBL" id="BK015346">
    <property type="protein sequence ID" value="DAE02474.1"/>
    <property type="molecule type" value="Genomic_DNA"/>
</dbReference>
<proteinExistence type="predicted"/>
<name>A0A8S5P641_9CAUD</name>
<accession>A0A8S5P641</accession>